<dbReference type="PANTHER" id="PTHR30399:SF1">
    <property type="entry name" value="UTP PYROPHOSPHATASE"/>
    <property type="match status" value="1"/>
</dbReference>
<dbReference type="InterPro" id="IPR002725">
    <property type="entry name" value="YgjP-like_metallopeptidase"/>
</dbReference>
<reference evidence="2 3" key="1">
    <citation type="submission" date="2016-10" db="EMBL/GenBank/DDBJ databases">
        <authorList>
            <person name="de Groot N.N."/>
        </authorList>
    </citation>
    <scope>NUCLEOTIDE SEQUENCE [LARGE SCALE GENOMIC DNA]</scope>
    <source>
        <strain evidence="2 3">D31d</strain>
    </source>
</reference>
<sequence length="181" mass="21202">MQVKLTYRFTSRLSMRIAKNGDVHVSAPIGLPKKTVEKFIAEHLDWIEQARKRTLQRQQQRAAFYGQLPLKTRKDRAEAIARLKAIVEPMVERYSQQMGVTPSAITYKAMISRWGMCNIKTHAICFSIYTLLLPEWCIEHVVAHELCHLLEPTHNARFHALMDQYFPRWRAARKQTRLIQS</sequence>
<organism evidence="2 3">
    <name type="scientific">Xylanibacter ruminicola</name>
    <name type="common">Prevotella ruminicola</name>
    <dbReference type="NCBI Taxonomy" id="839"/>
    <lineage>
        <taxon>Bacteria</taxon>
        <taxon>Pseudomonadati</taxon>
        <taxon>Bacteroidota</taxon>
        <taxon>Bacteroidia</taxon>
        <taxon>Bacteroidales</taxon>
        <taxon>Prevotellaceae</taxon>
        <taxon>Xylanibacter</taxon>
    </lineage>
</organism>
<accession>A0A1H4DIY1</accession>
<dbReference type="Proteomes" id="UP000182257">
    <property type="component" value="Unassembled WGS sequence"/>
</dbReference>
<evidence type="ECO:0000313" key="3">
    <source>
        <dbReference type="Proteomes" id="UP000182257"/>
    </source>
</evidence>
<dbReference type="Pfam" id="PF01863">
    <property type="entry name" value="YgjP-like"/>
    <property type="match status" value="2"/>
</dbReference>
<feature type="domain" description="YgjP-like metallopeptidase" evidence="1">
    <location>
        <begin position="12"/>
        <end position="62"/>
    </location>
</feature>
<protein>
    <recommendedName>
        <fullName evidence="1">YgjP-like metallopeptidase domain-containing protein</fullName>
    </recommendedName>
</protein>
<evidence type="ECO:0000313" key="2">
    <source>
        <dbReference type="EMBL" id="SEA72439.1"/>
    </source>
</evidence>
<proteinExistence type="predicted"/>
<dbReference type="AlphaFoldDB" id="A0A1H4DIY1"/>
<gene>
    <name evidence="2" type="ORF">SAMN05216462_2337</name>
</gene>
<dbReference type="EMBL" id="FNRF01000004">
    <property type="protein sequence ID" value="SEA72439.1"/>
    <property type="molecule type" value="Genomic_DNA"/>
</dbReference>
<dbReference type="Gene3D" id="3.30.2010.10">
    <property type="entry name" value="Metalloproteases ('zincins'), catalytic domain"/>
    <property type="match status" value="1"/>
</dbReference>
<dbReference type="InterPro" id="IPR053136">
    <property type="entry name" value="UTP_pyrophosphatase-like"/>
</dbReference>
<dbReference type="CDD" id="cd07344">
    <property type="entry name" value="M48_yhfN_like"/>
    <property type="match status" value="1"/>
</dbReference>
<dbReference type="OrthoDB" id="9811177at2"/>
<evidence type="ECO:0000259" key="1">
    <source>
        <dbReference type="Pfam" id="PF01863"/>
    </source>
</evidence>
<name>A0A1H4DIY1_XYLRU</name>
<feature type="domain" description="YgjP-like metallopeptidase" evidence="1">
    <location>
        <begin position="81"/>
        <end position="175"/>
    </location>
</feature>
<dbReference type="PANTHER" id="PTHR30399">
    <property type="entry name" value="UNCHARACTERIZED PROTEIN YGJP"/>
    <property type="match status" value="1"/>
</dbReference>